<feature type="region of interest" description="Disordered" evidence="1">
    <location>
        <begin position="31"/>
        <end position="64"/>
    </location>
</feature>
<comment type="caution">
    <text evidence="2">The sequence shown here is derived from an EMBL/GenBank/DDBJ whole genome shotgun (WGS) entry which is preliminary data.</text>
</comment>
<name>A0AAD9JKZ9_9ANNE</name>
<dbReference type="EMBL" id="JAODUP010000275">
    <property type="protein sequence ID" value="KAK2154155.1"/>
    <property type="molecule type" value="Genomic_DNA"/>
</dbReference>
<dbReference type="AlphaFoldDB" id="A0AAD9JKZ9"/>
<reference evidence="2" key="1">
    <citation type="journal article" date="2023" name="Mol. Biol. Evol.">
        <title>Third-Generation Sequencing Reveals the Adaptive Role of the Epigenome in Three Deep-Sea Polychaetes.</title>
        <authorList>
            <person name="Perez M."/>
            <person name="Aroh O."/>
            <person name="Sun Y."/>
            <person name="Lan Y."/>
            <person name="Juniper S.K."/>
            <person name="Young C.R."/>
            <person name="Angers B."/>
            <person name="Qian P.Y."/>
        </authorList>
    </citation>
    <scope>NUCLEOTIDE SEQUENCE</scope>
    <source>
        <strain evidence="2">P08H-3</strain>
    </source>
</reference>
<sequence length="398" mass="46083">MEKKRKRSDLIDKSDWKLLKKPKIQLERIQVEDLDHSDSSVTNEDETKIKNFQPPNKEQKKNKKCATQLKCKKVKRKMTKRRSPVQKKVKIEIPSLPSDDQLNQFTKLAAEEKKELLQRFSFHSGFCEICQKSVCQMFIHYKEKHAKFKNVTQCLEPKCSKLMSYRKDDLFRHMKSVHGWSRLKSAEVFEECGQQFSIPRRVWQKYKYGDGLSFEDESCPTTDDRPQIDQSFSALSTNDVVFDNTTSVVYSGESIEQNTQYDGCQDMVYTELGRLEMISPVAGPSTEFPPPLQNPEPVLSEDGMAGSALNETQSSVVDQNVNAELELQSHCNFIRKLIANYQNFDFMNATLQDLFGAVAALELDLHQMETILFTWLEKMNITHKRLLIARNLLMNKRA</sequence>
<gene>
    <name evidence="2" type="ORF">LSH36_275g04005</name>
</gene>
<accession>A0AAD9JKZ9</accession>
<evidence type="ECO:0000313" key="3">
    <source>
        <dbReference type="Proteomes" id="UP001208570"/>
    </source>
</evidence>
<protein>
    <submittedName>
        <fullName evidence="2">Uncharacterized protein</fullName>
    </submittedName>
</protein>
<evidence type="ECO:0000313" key="2">
    <source>
        <dbReference type="EMBL" id="KAK2154155.1"/>
    </source>
</evidence>
<organism evidence="2 3">
    <name type="scientific">Paralvinella palmiformis</name>
    <dbReference type="NCBI Taxonomy" id="53620"/>
    <lineage>
        <taxon>Eukaryota</taxon>
        <taxon>Metazoa</taxon>
        <taxon>Spiralia</taxon>
        <taxon>Lophotrochozoa</taxon>
        <taxon>Annelida</taxon>
        <taxon>Polychaeta</taxon>
        <taxon>Sedentaria</taxon>
        <taxon>Canalipalpata</taxon>
        <taxon>Terebellida</taxon>
        <taxon>Terebelliformia</taxon>
        <taxon>Alvinellidae</taxon>
        <taxon>Paralvinella</taxon>
    </lineage>
</organism>
<evidence type="ECO:0000256" key="1">
    <source>
        <dbReference type="SAM" id="MobiDB-lite"/>
    </source>
</evidence>
<keyword evidence="3" id="KW-1185">Reference proteome</keyword>
<dbReference type="Proteomes" id="UP001208570">
    <property type="component" value="Unassembled WGS sequence"/>
</dbReference>
<proteinExistence type="predicted"/>